<dbReference type="AlphaFoldDB" id="A0A8T4IMP1"/>
<gene>
    <name evidence="1" type="ORF">KDA82_10505</name>
</gene>
<name>A0A8T4IMP1_9ACTN</name>
<comment type="caution">
    <text evidence="1">The sequence shown here is derived from an EMBL/GenBank/DDBJ whole genome shotgun (WGS) entry which is preliminary data.</text>
</comment>
<protein>
    <submittedName>
        <fullName evidence="1">Uncharacterized protein</fullName>
    </submittedName>
</protein>
<keyword evidence="2" id="KW-1185">Reference proteome</keyword>
<organism evidence="1 2">
    <name type="scientific">Streptomyces daliensis</name>
    <dbReference type="NCBI Taxonomy" id="299421"/>
    <lineage>
        <taxon>Bacteria</taxon>
        <taxon>Bacillati</taxon>
        <taxon>Actinomycetota</taxon>
        <taxon>Actinomycetes</taxon>
        <taxon>Kitasatosporales</taxon>
        <taxon>Streptomycetaceae</taxon>
        <taxon>Streptomyces</taxon>
    </lineage>
</organism>
<proteinExistence type="predicted"/>
<accession>A0A8T4IMP1</accession>
<sequence length="313" mass="35436">MDETSFDFRGLTPDQLTRLLDDFNDALGGILREWPVATAEWWYEHACTDDCGLSDFLRMREGPGAVVSPDVRRRTAILMDRCRTWDTDETPDAPDTVHIAGKVHEFAWTLGHALRRTLDGRTTACLVFPSDGGVTSGWQPVSLPSGGAGAELYFLSTDRELAAFWRGLYERENIPEHRFFELAADAFPELVLANSLSFRKFDGAYRELHLWVAKVLTVLNDHFAASLKRHDGLPHGVQAELGRFGVDLSPESPNTRAKEKAMRQRDVEHDGETYRCEWHAKQHPARNRVHFTLPEQRLGGRVLIGIFVDHLDT</sequence>
<reference evidence="1" key="1">
    <citation type="submission" date="2021-04" db="EMBL/GenBank/DDBJ databases">
        <title>Sequencing of actinobacteria type strains.</title>
        <authorList>
            <person name="Nguyen G.-S."/>
            <person name="Wentzel A."/>
        </authorList>
    </citation>
    <scope>NUCLEOTIDE SEQUENCE</scope>
    <source>
        <strain evidence="1">DSM 42095</strain>
    </source>
</reference>
<evidence type="ECO:0000313" key="1">
    <source>
        <dbReference type="EMBL" id="MBR7673441.1"/>
    </source>
</evidence>
<dbReference type="EMBL" id="JAGSMN010000208">
    <property type="protein sequence ID" value="MBR7673441.1"/>
    <property type="molecule type" value="Genomic_DNA"/>
</dbReference>
<dbReference type="Proteomes" id="UP000675554">
    <property type="component" value="Unassembled WGS sequence"/>
</dbReference>
<evidence type="ECO:0000313" key="2">
    <source>
        <dbReference type="Proteomes" id="UP000675554"/>
    </source>
</evidence>